<protein>
    <submittedName>
        <fullName evidence="2">Uncharacterized protein</fullName>
    </submittedName>
</protein>
<evidence type="ECO:0000313" key="2">
    <source>
        <dbReference type="EMBL" id="GEO08720.1"/>
    </source>
</evidence>
<gene>
    <name evidence="2" type="ORF">SAE01_12160</name>
</gene>
<keyword evidence="3" id="KW-1185">Reference proteome</keyword>
<proteinExistence type="predicted"/>
<evidence type="ECO:0000313" key="3">
    <source>
        <dbReference type="Proteomes" id="UP000321513"/>
    </source>
</evidence>
<dbReference type="AlphaFoldDB" id="A0A512B9S7"/>
<sequence>MDNTAIYNELLSLEASARVLAEKAERLRLKLPGSSLPGNQKTRGGLSDEEKVKLIAKRQKRLKHSK</sequence>
<organism evidence="2 3">
    <name type="scientific">Segetibacter aerophilus</name>
    <dbReference type="NCBI Taxonomy" id="670293"/>
    <lineage>
        <taxon>Bacteria</taxon>
        <taxon>Pseudomonadati</taxon>
        <taxon>Bacteroidota</taxon>
        <taxon>Chitinophagia</taxon>
        <taxon>Chitinophagales</taxon>
        <taxon>Chitinophagaceae</taxon>
        <taxon>Segetibacter</taxon>
    </lineage>
</organism>
<name>A0A512B9S7_9BACT</name>
<feature type="region of interest" description="Disordered" evidence="1">
    <location>
        <begin position="31"/>
        <end position="52"/>
    </location>
</feature>
<dbReference type="EMBL" id="BJYT01000004">
    <property type="protein sequence ID" value="GEO08720.1"/>
    <property type="molecule type" value="Genomic_DNA"/>
</dbReference>
<comment type="caution">
    <text evidence="2">The sequence shown here is derived from an EMBL/GenBank/DDBJ whole genome shotgun (WGS) entry which is preliminary data.</text>
</comment>
<evidence type="ECO:0000256" key="1">
    <source>
        <dbReference type="SAM" id="MobiDB-lite"/>
    </source>
</evidence>
<accession>A0A512B9S7</accession>
<reference evidence="2 3" key="1">
    <citation type="submission" date="2019-07" db="EMBL/GenBank/DDBJ databases">
        <title>Whole genome shotgun sequence of Segetibacter aerophilus NBRC 106135.</title>
        <authorList>
            <person name="Hosoyama A."/>
            <person name="Uohara A."/>
            <person name="Ohji S."/>
            <person name="Ichikawa N."/>
        </authorList>
    </citation>
    <scope>NUCLEOTIDE SEQUENCE [LARGE SCALE GENOMIC DNA]</scope>
    <source>
        <strain evidence="2 3">NBRC 106135</strain>
    </source>
</reference>
<dbReference type="Proteomes" id="UP000321513">
    <property type="component" value="Unassembled WGS sequence"/>
</dbReference>